<accession>A0A0B6AVB3</accession>
<dbReference type="KEGG" id="bmeg:BG04_1453"/>
<dbReference type="AlphaFoldDB" id="A0A0B6AVB3"/>
<dbReference type="InterPro" id="IPR020139">
    <property type="entry name" value="DUF2642"/>
</dbReference>
<organism evidence="1 2">
    <name type="scientific">Priestia megaterium (strain ATCC 14581 / DSM 32 / CCUG 1817 / JCM 2506 / NBRC 15308 / NCIMB 9376 / NCTC 10342 / NRRL B-14308 / VKM B-512 / Ford 19)</name>
    <name type="common">Bacillus megaterium</name>
    <dbReference type="NCBI Taxonomy" id="1348623"/>
    <lineage>
        <taxon>Bacteria</taxon>
        <taxon>Bacillati</taxon>
        <taxon>Bacillota</taxon>
        <taxon>Bacilli</taxon>
        <taxon>Bacillales</taxon>
        <taxon>Bacillaceae</taxon>
        <taxon>Priestia</taxon>
    </lineage>
</organism>
<dbReference type="HOGENOM" id="CLU_2969838_0_0_9"/>
<protein>
    <submittedName>
        <fullName evidence="1">Uncharacterized protein</fullName>
    </submittedName>
</protein>
<sequence length="58" mass="6510">MLTGLSKHLNKQIAVQTQQTSYKGILKSIDPELRVIELECGGKTFFLPVENIEYITTA</sequence>
<name>A0A0B6AVB3_PRIM2</name>
<evidence type="ECO:0000313" key="2">
    <source>
        <dbReference type="Proteomes" id="UP000031829"/>
    </source>
</evidence>
<gene>
    <name evidence="1" type="ORF">BG04_1453</name>
</gene>
<dbReference type="Pfam" id="PF10842">
    <property type="entry name" value="DUF2642"/>
    <property type="match status" value="1"/>
</dbReference>
<dbReference type="GeneID" id="93644925"/>
<dbReference type="EMBL" id="CP009920">
    <property type="protein sequence ID" value="AJI24623.1"/>
    <property type="molecule type" value="Genomic_DNA"/>
</dbReference>
<reference evidence="1 2" key="1">
    <citation type="journal article" date="2015" name="Genome Announc.">
        <title>Complete genome sequences for 35 biothreat assay-relevant bacillus species.</title>
        <authorList>
            <person name="Johnson S.L."/>
            <person name="Daligault H.E."/>
            <person name="Davenport K.W."/>
            <person name="Jaissle J."/>
            <person name="Frey K.G."/>
            <person name="Ladner J.T."/>
            <person name="Broomall S.M."/>
            <person name="Bishop-Lilly K.A."/>
            <person name="Bruce D.C."/>
            <person name="Gibbons H.S."/>
            <person name="Coyne S.R."/>
            <person name="Lo C.C."/>
            <person name="Meincke L."/>
            <person name="Munk A.C."/>
            <person name="Koroleva G.I."/>
            <person name="Rosenzweig C.N."/>
            <person name="Palacios G.F."/>
            <person name="Redden C.L."/>
            <person name="Minogue T.D."/>
            <person name="Chain P.S."/>
        </authorList>
    </citation>
    <scope>NUCLEOTIDE SEQUENCE [LARGE SCALE GENOMIC DNA]</scope>
    <source>
        <strain evidence="2">ATCC 14581 / DSM 32 / JCM 2506 / NBRC 15308 / NCIMB 9376 / NCTC 10342 / NRRL B-14308 / VKM B-512</strain>
    </source>
</reference>
<dbReference type="Proteomes" id="UP000031829">
    <property type="component" value="Chromosome"/>
</dbReference>
<dbReference type="RefSeq" id="WP_080743120.1">
    <property type="nucleotide sequence ID" value="NZ_BCVB01000021.1"/>
</dbReference>
<proteinExistence type="predicted"/>
<evidence type="ECO:0000313" key="1">
    <source>
        <dbReference type="EMBL" id="AJI24623.1"/>
    </source>
</evidence>